<keyword evidence="1" id="KW-1185">Reference proteome</keyword>
<reference evidence="2" key="1">
    <citation type="submission" date="2022-11" db="UniProtKB">
        <authorList>
            <consortium name="WormBaseParasite"/>
        </authorList>
    </citation>
    <scope>IDENTIFICATION</scope>
</reference>
<dbReference type="InterPro" id="IPR029034">
    <property type="entry name" value="Cystine-knot_cytokine"/>
</dbReference>
<dbReference type="WBParaSite" id="nRc.2.0.1.t44344-RA">
    <property type="protein sequence ID" value="nRc.2.0.1.t44344-RA"/>
    <property type="gene ID" value="nRc.2.0.1.g44344"/>
</dbReference>
<accession>A0A915L3K4</accession>
<evidence type="ECO:0000313" key="2">
    <source>
        <dbReference type="WBParaSite" id="nRc.2.0.1.t44344-RA"/>
    </source>
</evidence>
<evidence type="ECO:0000313" key="1">
    <source>
        <dbReference type="Proteomes" id="UP000887565"/>
    </source>
</evidence>
<name>A0A915L3K4_ROMCU</name>
<proteinExistence type="predicted"/>
<dbReference type="Proteomes" id="UP000887565">
    <property type="component" value="Unplaced"/>
</dbReference>
<sequence>MFTTESIGNSTNLKCDYKKGDLVDEQSPYVGLCSLCWSIRTLPDNFTPRFINEKTCNYKDSDCLSKYGRCKQVYRSIDVLKNDASQEKPEWTQYTLNSPIGCECQVPQGSALIDFVKK</sequence>
<dbReference type="SUPFAM" id="SSF57501">
    <property type="entry name" value="Cystine-knot cytokines"/>
    <property type="match status" value="1"/>
</dbReference>
<protein>
    <submittedName>
        <fullName evidence="2">Uncharacterized protein</fullName>
    </submittedName>
</protein>
<dbReference type="PANTHER" id="PTHR33995:SF12">
    <property type="entry name" value="CPW-WPC DOMAIN-CONTAINING PROTEIN"/>
    <property type="match status" value="1"/>
</dbReference>
<dbReference type="AlphaFoldDB" id="A0A915L3K4"/>
<dbReference type="OMA" id="SPIGCEC"/>
<organism evidence="1 2">
    <name type="scientific">Romanomermis culicivorax</name>
    <name type="common">Nematode worm</name>
    <dbReference type="NCBI Taxonomy" id="13658"/>
    <lineage>
        <taxon>Eukaryota</taxon>
        <taxon>Metazoa</taxon>
        <taxon>Ecdysozoa</taxon>
        <taxon>Nematoda</taxon>
        <taxon>Enoplea</taxon>
        <taxon>Dorylaimia</taxon>
        <taxon>Mermithida</taxon>
        <taxon>Mermithoidea</taxon>
        <taxon>Mermithidae</taxon>
        <taxon>Romanomermis</taxon>
    </lineage>
</organism>
<dbReference type="PANTHER" id="PTHR33995">
    <property type="entry name" value="PROTEIN CBG18546"/>
    <property type="match status" value="1"/>
</dbReference>